<reference evidence="3 4" key="1">
    <citation type="submission" date="2015-01" db="EMBL/GenBank/DDBJ databases">
        <title>Vibrio sp. C5 JCM 19232 whole genome shotgun sequence.</title>
        <authorList>
            <person name="Sawabe T."/>
            <person name="Meirelles P."/>
            <person name="Feng G."/>
            <person name="Sayaka M."/>
            <person name="Hattori M."/>
            <person name="Ohkuma M."/>
        </authorList>
    </citation>
    <scope>NUCLEOTIDE SEQUENCE [LARGE SCALE GENOMIC DNA]</scope>
    <source>
        <strain evidence="3 4">JCM19232</strain>
    </source>
</reference>
<evidence type="ECO:0000256" key="1">
    <source>
        <dbReference type="ARBA" id="ARBA00023172"/>
    </source>
</evidence>
<organism evidence="3 4">
    <name type="scientific">Vibrio ishigakensis</name>
    <dbReference type="NCBI Taxonomy" id="1481914"/>
    <lineage>
        <taxon>Bacteria</taxon>
        <taxon>Pseudomonadati</taxon>
        <taxon>Pseudomonadota</taxon>
        <taxon>Gammaproteobacteria</taxon>
        <taxon>Vibrionales</taxon>
        <taxon>Vibrionaceae</taxon>
        <taxon>Vibrio</taxon>
    </lineage>
</organism>
<gene>
    <name evidence="3" type="ORF">JCM19232_1268</name>
</gene>
<evidence type="ECO:0000313" key="3">
    <source>
        <dbReference type="EMBL" id="GAM64598.1"/>
    </source>
</evidence>
<accession>A0A0B8PN73</accession>
<dbReference type="Pfam" id="PF00589">
    <property type="entry name" value="Phage_integrase"/>
    <property type="match status" value="1"/>
</dbReference>
<dbReference type="Gene3D" id="1.10.443.10">
    <property type="entry name" value="Intergrase catalytic core"/>
    <property type="match status" value="1"/>
</dbReference>
<proteinExistence type="predicted"/>
<dbReference type="GO" id="GO:0015074">
    <property type="term" value="P:DNA integration"/>
    <property type="evidence" value="ECO:0007669"/>
    <property type="project" value="InterPro"/>
</dbReference>
<sequence length="270" mass="30730">MYDWFIEKRGRKPANNNENMAGVGEFQSLDEAQETLVLGTVRPDSSNNPWTVDAVKYRNQLIVNLLLQIGCRKGESLNIKTTDIMTGTSGMEVNIWRDPDSKVDPRVNQPCVKTLSRTVEIAPELSEMLEHYILNYRSQVKGANTCPYLFISHQNGARQAVPMSLSALNKVFSELSVKVGFKVKPHGLRHTWNDRFSEAVEEAIETGDVTLEEVEDMRNWLQGWKEGSGSSKVYTRRFKHNKAMQKGLELQKTRLTKQSKLLDDSDDIPR</sequence>
<evidence type="ECO:0000259" key="2">
    <source>
        <dbReference type="PROSITE" id="PS51898"/>
    </source>
</evidence>
<feature type="domain" description="Tyr recombinase" evidence="2">
    <location>
        <begin position="24"/>
        <end position="249"/>
    </location>
</feature>
<dbReference type="CDD" id="cd00397">
    <property type="entry name" value="DNA_BRE_C"/>
    <property type="match status" value="1"/>
</dbReference>
<dbReference type="EMBL" id="BBSA01000013">
    <property type="protein sequence ID" value="GAM64598.1"/>
    <property type="molecule type" value="Genomic_DNA"/>
</dbReference>
<dbReference type="Proteomes" id="UP000031670">
    <property type="component" value="Unassembled WGS sequence"/>
</dbReference>
<dbReference type="GO" id="GO:0006310">
    <property type="term" value="P:DNA recombination"/>
    <property type="evidence" value="ECO:0007669"/>
    <property type="project" value="UniProtKB-KW"/>
</dbReference>
<reference evidence="3 4" key="2">
    <citation type="submission" date="2015-01" db="EMBL/GenBank/DDBJ databases">
        <authorList>
            <consortium name="NBRP consortium"/>
            <person name="Sawabe T."/>
            <person name="Meirelles P."/>
            <person name="Feng G."/>
            <person name="Sayaka M."/>
            <person name="Hattori M."/>
            <person name="Ohkuma M."/>
        </authorList>
    </citation>
    <scope>NUCLEOTIDE SEQUENCE [LARGE SCALE GENOMIC DNA]</scope>
    <source>
        <strain evidence="3 4">JCM19232</strain>
    </source>
</reference>
<dbReference type="InterPro" id="IPR011010">
    <property type="entry name" value="DNA_brk_join_enz"/>
</dbReference>
<dbReference type="InterPro" id="IPR002104">
    <property type="entry name" value="Integrase_catalytic"/>
</dbReference>
<keyword evidence="1" id="KW-0233">DNA recombination</keyword>
<comment type="caution">
    <text evidence="3">The sequence shown here is derived from an EMBL/GenBank/DDBJ whole genome shotgun (WGS) entry which is preliminary data.</text>
</comment>
<dbReference type="PROSITE" id="PS51898">
    <property type="entry name" value="TYR_RECOMBINASE"/>
    <property type="match status" value="1"/>
</dbReference>
<protein>
    <submittedName>
        <fullName evidence="3">Putative site specific recombinase</fullName>
    </submittedName>
</protein>
<dbReference type="GO" id="GO:0003677">
    <property type="term" value="F:DNA binding"/>
    <property type="evidence" value="ECO:0007669"/>
    <property type="project" value="InterPro"/>
</dbReference>
<evidence type="ECO:0000313" key="4">
    <source>
        <dbReference type="Proteomes" id="UP000031670"/>
    </source>
</evidence>
<dbReference type="InterPro" id="IPR013762">
    <property type="entry name" value="Integrase-like_cat_sf"/>
</dbReference>
<name>A0A0B8PN73_9VIBR</name>
<dbReference type="AlphaFoldDB" id="A0A0B8PN73"/>
<dbReference type="SUPFAM" id="SSF56349">
    <property type="entry name" value="DNA breaking-rejoining enzymes"/>
    <property type="match status" value="1"/>
</dbReference>